<proteinExistence type="predicted"/>
<dbReference type="HOGENOM" id="CLU_000604_8_1_12"/>
<dbReference type="GO" id="GO:0044874">
    <property type="term" value="P:lipoprotein localization to outer membrane"/>
    <property type="evidence" value="ECO:0007669"/>
    <property type="project" value="TreeGrafter"/>
</dbReference>
<evidence type="ECO:0000313" key="2">
    <source>
        <dbReference type="EMBL" id="ACH93038.1"/>
    </source>
</evidence>
<feature type="transmembrane region" description="Helical" evidence="1">
    <location>
        <begin position="21"/>
        <end position="43"/>
    </location>
</feature>
<keyword evidence="3" id="KW-1185">Reference proteome</keyword>
<evidence type="ECO:0000256" key="1">
    <source>
        <dbReference type="SAM" id="Phobius"/>
    </source>
</evidence>
<gene>
    <name evidence="2" type="ordered locus">BDU_82</name>
</gene>
<keyword evidence="2" id="KW-0449">Lipoprotein</keyword>
<sequence length="416" mass="47749">MKLNRLLFKRLILDEQNSLSLTIVIILSIVLGQIIIIITISIMNGFQNDFFTSISTLESGNLKIENKLNEQEFNSIKKMKEIIQINKIYETQGIGIENYYYPSILNIIAFDTKDVINDKNFLLLTGLTASQIQLNEDEIIIGDVLSYNLDLYAGDTIGLILNDEITNLHTLKNEVKQFKIKAIFKSNYSKINQSTVFMNINYFYTKQLIKDIDINYQVKTKNLYPSKKLINAIKNINQKIKIKPWHEYNKEFYKALKIERNTMLIILTSIFLVIAVNTYYLQKRIIINKSKSISIILFLGLRAQKIRKVFLIHSVVICVLGSIIGIISGIIISLNINEILNTIDILINSLINAVNYILKLNLENIEIKIVKNTITPKIFLSDLMLILFFACLFTICSSLKVTKKIKYTDKINGATP</sequence>
<dbReference type="KEGG" id="bdu:BDU_82"/>
<dbReference type="EMBL" id="CP000976">
    <property type="protein sequence ID" value="ACH93038.1"/>
    <property type="molecule type" value="Genomic_DNA"/>
</dbReference>
<keyword evidence="1" id="KW-0472">Membrane</keyword>
<evidence type="ECO:0000313" key="3">
    <source>
        <dbReference type="Proteomes" id="UP000000611"/>
    </source>
</evidence>
<accession>B5RLF3</accession>
<protein>
    <submittedName>
        <fullName evidence="2">Lipoprotein releasing system, permease protein, putative</fullName>
    </submittedName>
</protein>
<dbReference type="InterPro" id="IPR051447">
    <property type="entry name" value="Lipoprotein-release_system"/>
</dbReference>
<dbReference type="AlphaFoldDB" id="B5RLF3"/>
<name>B5RLF3_BORDL</name>
<feature type="transmembrane region" description="Helical" evidence="1">
    <location>
        <begin position="378"/>
        <end position="395"/>
    </location>
</feature>
<dbReference type="eggNOG" id="COG4591">
    <property type="taxonomic scope" value="Bacteria"/>
</dbReference>
<keyword evidence="1" id="KW-0812">Transmembrane</keyword>
<dbReference type="OrthoDB" id="350338at2"/>
<dbReference type="PANTHER" id="PTHR30489">
    <property type="entry name" value="LIPOPROTEIN-RELEASING SYSTEM TRANSMEMBRANE PROTEIN LOLE"/>
    <property type="match status" value="1"/>
</dbReference>
<dbReference type="Proteomes" id="UP000000611">
    <property type="component" value="Chromosome"/>
</dbReference>
<feature type="transmembrane region" description="Helical" evidence="1">
    <location>
        <begin position="309"/>
        <end position="333"/>
    </location>
</feature>
<dbReference type="GO" id="GO:0098797">
    <property type="term" value="C:plasma membrane protein complex"/>
    <property type="evidence" value="ECO:0007669"/>
    <property type="project" value="TreeGrafter"/>
</dbReference>
<keyword evidence="1" id="KW-1133">Transmembrane helix</keyword>
<dbReference type="RefSeq" id="WP_012537850.1">
    <property type="nucleotide sequence ID" value="NC_011229.1"/>
</dbReference>
<dbReference type="PANTHER" id="PTHR30489:SF0">
    <property type="entry name" value="LIPOPROTEIN-RELEASING SYSTEM TRANSMEMBRANE PROTEIN LOLE"/>
    <property type="match status" value="1"/>
</dbReference>
<feature type="transmembrane region" description="Helical" evidence="1">
    <location>
        <begin position="263"/>
        <end position="281"/>
    </location>
</feature>
<organism evidence="2 3">
    <name type="scientific">Borrelia duttonii (strain Ly)</name>
    <dbReference type="NCBI Taxonomy" id="412419"/>
    <lineage>
        <taxon>Bacteria</taxon>
        <taxon>Pseudomonadati</taxon>
        <taxon>Spirochaetota</taxon>
        <taxon>Spirochaetia</taxon>
        <taxon>Spirochaetales</taxon>
        <taxon>Borreliaceae</taxon>
        <taxon>Borrelia</taxon>
    </lineage>
</organism>
<dbReference type="STRING" id="412419.BDU_82"/>
<reference evidence="2 3" key="1">
    <citation type="journal article" date="2008" name="PLoS Genet.">
        <title>The genome of Borrelia recurrentis, the agent of deadly louse-borne relapsing fever, is a degraded subset of tick-borne Borrelia duttonii.</title>
        <authorList>
            <person name="Lescot M."/>
            <person name="Audic S."/>
            <person name="Robert C."/>
            <person name="Nguyen T.T."/>
            <person name="Blanc G."/>
            <person name="Cutler S.J."/>
            <person name="Wincker P."/>
            <person name="Couloux A."/>
            <person name="Claverie J.-M."/>
            <person name="Raoult D."/>
            <person name="Drancourt M."/>
        </authorList>
    </citation>
    <scope>NUCLEOTIDE SEQUENCE [LARGE SCALE GENOMIC DNA]</scope>
    <source>
        <strain evidence="2 3">Ly</strain>
    </source>
</reference>